<proteinExistence type="predicted"/>
<sequence length="257" mass="28518">MPGGEFEHLRAALRAEDRAGGVRVARLQVDHPRAGAFEGVGEQVDPDPVAVSGHRGEGEPSALCREDRTRVARALGDDGRSRLRECAHREDEPLLPARDHEHIVRIGPVLGGEHAPQLGRSGSRGHQPGAGALRGPRSDAVQILSRQQFRREVPPRERDVLRGAVPAEPSRPIRVHAGGAERLRLPGEIGFGKPLAARDERPPPRLRPHEPCRAELRERSGDRRGARPELSRQLPHAWQLLASHRRRYPGLQKRRNF</sequence>
<feature type="region of interest" description="Disordered" evidence="1">
    <location>
        <begin position="36"/>
        <end position="62"/>
    </location>
</feature>
<evidence type="ECO:0000313" key="2">
    <source>
        <dbReference type="EMBL" id="MPM25200.1"/>
    </source>
</evidence>
<dbReference type="AlphaFoldDB" id="A0A644Y9N4"/>
<comment type="caution">
    <text evidence="2">The sequence shown here is derived from an EMBL/GenBank/DDBJ whole genome shotgun (WGS) entry which is preliminary data.</text>
</comment>
<protein>
    <submittedName>
        <fullName evidence="2">Uncharacterized protein</fullName>
    </submittedName>
</protein>
<feature type="region of interest" description="Disordered" evidence="1">
    <location>
        <begin position="113"/>
        <end position="138"/>
    </location>
</feature>
<name>A0A644Y9N4_9ZZZZ</name>
<feature type="compositionally biased region" description="Basic and acidic residues" evidence="1">
    <location>
        <begin position="196"/>
        <end position="230"/>
    </location>
</feature>
<accession>A0A644Y9N4</accession>
<organism evidence="2">
    <name type="scientific">bioreactor metagenome</name>
    <dbReference type="NCBI Taxonomy" id="1076179"/>
    <lineage>
        <taxon>unclassified sequences</taxon>
        <taxon>metagenomes</taxon>
        <taxon>ecological metagenomes</taxon>
    </lineage>
</organism>
<dbReference type="EMBL" id="VSSQ01004437">
    <property type="protein sequence ID" value="MPM25200.1"/>
    <property type="molecule type" value="Genomic_DNA"/>
</dbReference>
<gene>
    <name evidence="2" type="ORF">SDC9_71690</name>
</gene>
<feature type="region of interest" description="Disordered" evidence="1">
    <location>
        <begin position="190"/>
        <end position="234"/>
    </location>
</feature>
<evidence type="ECO:0000256" key="1">
    <source>
        <dbReference type="SAM" id="MobiDB-lite"/>
    </source>
</evidence>
<reference evidence="2" key="1">
    <citation type="submission" date="2019-08" db="EMBL/GenBank/DDBJ databases">
        <authorList>
            <person name="Kucharzyk K."/>
            <person name="Murdoch R.W."/>
            <person name="Higgins S."/>
            <person name="Loffler F."/>
        </authorList>
    </citation>
    <scope>NUCLEOTIDE SEQUENCE</scope>
</reference>